<evidence type="ECO:0000313" key="3">
    <source>
        <dbReference type="Proteomes" id="UP000003639"/>
    </source>
</evidence>
<organism evidence="2 3">
    <name type="scientific">Pseudoflavonifractor capillosus ATCC 29799</name>
    <dbReference type="NCBI Taxonomy" id="411467"/>
    <lineage>
        <taxon>Bacteria</taxon>
        <taxon>Bacillati</taxon>
        <taxon>Bacillota</taxon>
        <taxon>Clostridia</taxon>
        <taxon>Eubacteriales</taxon>
        <taxon>Oscillospiraceae</taxon>
        <taxon>Pseudoflavonifractor</taxon>
    </lineage>
</organism>
<name>A6NWT7_9FIRM</name>
<proteinExistence type="predicted"/>
<accession>A6NWT7</accession>
<dbReference type="AlphaFoldDB" id="A6NWT7"/>
<keyword evidence="3" id="KW-1185">Reference proteome</keyword>
<feature type="compositionally biased region" description="Basic and acidic residues" evidence="1">
    <location>
        <begin position="38"/>
        <end position="50"/>
    </location>
</feature>
<dbReference type="OrthoDB" id="9983444at2"/>
<reference evidence="2 3" key="1">
    <citation type="submission" date="2007-04" db="EMBL/GenBank/DDBJ databases">
        <authorList>
            <person name="Fulton L."/>
            <person name="Clifton S."/>
            <person name="Fulton B."/>
            <person name="Xu J."/>
            <person name="Minx P."/>
            <person name="Pepin K.H."/>
            <person name="Johnson M."/>
            <person name="Thiruvilangam P."/>
            <person name="Bhonagiri V."/>
            <person name="Nash W.E."/>
            <person name="Mardis E.R."/>
            <person name="Wilson R.K."/>
        </authorList>
    </citation>
    <scope>NUCLEOTIDE SEQUENCE [LARGE SCALE GENOMIC DNA]</scope>
    <source>
        <strain evidence="2 3">ATCC 29799</strain>
    </source>
</reference>
<gene>
    <name evidence="2" type="ORF">BACCAP_02682</name>
</gene>
<evidence type="ECO:0000256" key="1">
    <source>
        <dbReference type="SAM" id="MobiDB-lite"/>
    </source>
</evidence>
<dbReference type="Proteomes" id="UP000003639">
    <property type="component" value="Unassembled WGS sequence"/>
</dbReference>
<sequence>MEKIPNSLFHMETAGSLAPDLEGAPVSARHQNRATPTAKEHKHSEKKQADKALQPHSGNGRA</sequence>
<reference evidence="2 3" key="2">
    <citation type="submission" date="2007-06" db="EMBL/GenBank/DDBJ databases">
        <title>Draft genome sequence of Pseudoflavonifractor capillosus ATCC 29799.</title>
        <authorList>
            <person name="Sudarsanam P."/>
            <person name="Ley R."/>
            <person name="Guruge J."/>
            <person name="Turnbaugh P.J."/>
            <person name="Mahowald M."/>
            <person name="Liep D."/>
            <person name="Gordon J."/>
        </authorList>
    </citation>
    <scope>NUCLEOTIDE SEQUENCE [LARGE SCALE GENOMIC DNA]</scope>
    <source>
        <strain evidence="2 3">ATCC 29799</strain>
    </source>
</reference>
<protein>
    <submittedName>
        <fullName evidence="2">Uncharacterized protein</fullName>
    </submittedName>
</protein>
<dbReference type="EMBL" id="AAXG02000016">
    <property type="protein sequence ID" value="EDM99624.1"/>
    <property type="molecule type" value="Genomic_DNA"/>
</dbReference>
<evidence type="ECO:0000313" key="2">
    <source>
        <dbReference type="EMBL" id="EDM99624.1"/>
    </source>
</evidence>
<dbReference type="STRING" id="411467.BACCAP_02682"/>
<feature type="region of interest" description="Disordered" evidence="1">
    <location>
        <begin position="1"/>
        <end position="62"/>
    </location>
</feature>
<dbReference type="RefSeq" id="WP_006573211.1">
    <property type="nucleotide sequence ID" value="NZ_AAXG02000016.1"/>
</dbReference>
<comment type="caution">
    <text evidence="2">The sequence shown here is derived from an EMBL/GenBank/DDBJ whole genome shotgun (WGS) entry which is preliminary data.</text>
</comment>